<dbReference type="InterPro" id="IPR013249">
    <property type="entry name" value="RNA_pol_sigma70_r4_t2"/>
</dbReference>
<evidence type="ECO:0000256" key="5">
    <source>
        <dbReference type="SAM" id="MobiDB-lite"/>
    </source>
</evidence>
<accession>A0A943USS5</accession>
<dbReference type="Gene3D" id="1.10.10.10">
    <property type="entry name" value="Winged helix-like DNA-binding domain superfamily/Winged helix DNA-binding domain"/>
    <property type="match status" value="1"/>
</dbReference>
<evidence type="ECO:0000256" key="3">
    <source>
        <dbReference type="ARBA" id="ARBA00023082"/>
    </source>
</evidence>
<dbReference type="PANTHER" id="PTHR43133">
    <property type="entry name" value="RNA POLYMERASE ECF-TYPE SIGMA FACTO"/>
    <property type="match status" value="1"/>
</dbReference>
<sequence>MNDRRDTRAAASPGRSLHPDPEIEARRLVGTYSSLILRLSFTYLKSTHDAQDICQNVLMKLIERQEPFCSTEHEKAWVVRATANACKDLMRNAYRRTAAPLEEAAASPAPEEPHGSIVLDAVMGLDEKYREAIYLHYYEGYSIAEIASLTDRSASAVAAHLSRGRAKLRSVLGKDADEFGAASSDEASEESDPAASRHAPRAPDNTRATTTMLRSAPTPAHGKASTL</sequence>
<dbReference type="CDD" id="cd06171">
    <property type="entry name" value="Sigma70_r4"/>
    <property type="match status" value="1"/>
</dbReference>
<gene>
    <name evidence="8" type="ORF">KH142_03695</name>
</gene>
<feature type="region of interest" description="Disordered" evidence="5">
    <location>
        <begin position="179"/>
        <end position="227"/>
    </location>
</feature>
<dbReference type="InterPro" id="IPR039425">
    <property type="entry name" value="RNA_pol_sigma-70-like"/>
</dbReference>
<dbReference type="NCBIfam" id="TIGR02937">
    <property type="entry name" value="sigma70-ECF"/>
    <property type="match status" value="1"/>
</dbReference>
<evidence type="ECO:0000256" key="1">
    <source>
        <dbReference type="ARBA" id="ARBA00010641"/>
    </source>
</evidence>
<dbReference type="Gene3D" id="1.10.1740.10">
    <property type="match status" value="1"/>
</dbReference>
<dbReference type="Pfam" id="PF04542">
    <property type="entry name" value="Sigma70_r2"/>
    <property type="match status" value="1"/>
</dbReference>
<dbReference type="GO" id="GO:0003677">
    <property type="term" value="F:DNA binding"/>
    <property type="evidence" value="ECO:0007669"/>
    <property type="project" value="InterPro"/>
</dbReference>
<comment type="similarity">
    <text evidence="1">Belongs to the sigma-70 factor family. ECF subfamily.</text>
</comment>
<keyword evidence="3" id="KW-0731">Sigma factor</keyword>
<evidence type="ECO:0000313" key="9">
    <source>
        <dbReference type="Proteomes" id="UP000727506"/>
    </source>
</evidence>
<name>A0A943USS5_9ACTN</name>
<comment type="caution">
    <text evidence="8">The sequence shown here is derived from an EMBL/GenBank/DDBJ whole genome shotgun (WGS) entry which is preliminary data.</text>
</comment>
<dbReference type="Pfam" id="PF08281">
    <property type="entry name" value="Sigma70_r4_2"/>
    <property type="match status" value="1"/>
</dbReference>
<feature type="domain" description="RNA polymerase sigma-70 region 2" evidence="6">
    <location>
        <begin position="28"/>
        <end position="95"/>
    </location>
</feature>
<dbReference type="InterPro" id="IPR013325">
    <property type="entry name" value="RNA_pol_sigma_r2"/>
</dbReference>
<evidence type="ECO:0000256" key="4">
    <source>
        <dbReference type="ARBA" id="ARBA00023163"/>
    </source>
</evidence>
<organism evidence="8 9">
    <name type="scientific">Slackia piriformis</name>
    <dbReference type="NCBI Taxonomy" id="626934"/>
    <lineage>
        <taxon>Bacteria</taxon>
        <taxon>Bacillati</taxon>
        <taxon>Actinomycetota</taxon>
        <taxon>Coriobacteriia</taxon>
        <taxon>Eggerthellales</taxon>
        <taxon>Eggerthellaceae</taxon>
        <taxon>Slackia</taxon>
    </lineage>
</organism>
<dbReference type="PANTHER" id="PTHR43133:SF60">
    <property type="entry name" value="RNA POLYMERASE SIGMA FACTOR SIGV"/>
    <property type="match status" value="1"/>
</dbReference>
<evidence type="ECO:0000313" key="8">
    <source>
        <dbReference type="EMBL" id="MBS6940582.1"/>
    </source>
</evidence>
<dbReference type="SUPFAM" id="SSF88659">
    <property type="entry name" value="Sigma3 and sigma4 domains of RNA polymerase sigma factors"/>
    <property type="match status" value="1"/>
</dbReference>
<keyword evidence="4" id="KW-0804">Transcription</keyword>
<evidence type="ECO:0000259" key="6">
    <source>
        <dbReference type="Pfam" id="PF04542"/>
    </source>
</evidence>
<dbReference type="AlphaFoldDB" id="A0A943USS5"/>
<dbReference type="InterPro" id="IPR014284">
    <property type="entry name" value="RNA_pol_sigma-70_dom"/>
</dbReference>
<reference evidence="8" key="1">
    <citation type="submission" date="2021-02" db="EMBL/GenBank/DDBJ databases">
        <title>Infant gut strain persistence is associated with maternal origin, phylogeny, and functional potential including surface adhesion and iron acquisition.</title>
        <authorList>
            <person name="Lou Y.C."/>
        </authorList>
    </citation>
    <scope>NUCLEOTIDE SEQUENCE</scope>
    <source>
        <strain evidence="8">L2_039_000G1_dasL2_039_000G1_concoct_11</strain>
    </source>
</reference>
<proteinExistence type="inferred from homology"/>
<protein>
    <submittedName>
        <fullName evidence="8">Sigma-70 family RNA polymerase sigma factor</fullName>
    </submittedName>
</protein>
<dbReference type="Proteomes" id="UP000727506">
    <property type="component" value="Unassembled WGS sequence"/>
</dbReference>
<dbReference type="InterPro" id="IPR036388">
    <property type="entry name" value="WH-like_DNA-bd_sf"/>
</dbReference>
<keyword evidence="2" id="KW-0805">Transcription regulation</keyword>
<feature type="domain" description="RNA polymerase sigma factor 70 region 4 type 2" evidence="7">
    <location>
        <begin position="118"/>
        <end position="168"/>
    </location>
</feature>
<dbReference type="InterPro" id="IPR013324">
    <property type="entry name" value="RNA_pol_sigma_r3/r4-like"/>
</dbReference>
<dbReference type="InterPro" id="IPR007627">
    <property type="entry name" value="RNA_pol_sigma70_r2"/>
</dbReference>
<dbReference type="GO" id="GO:0016987">
    <property type="term" value="F:sigma factor activity"/>
    <property type="evidence" value="ECO:0007669"/>
    <property type="project" value="UniProtKB-KW"/>
</dbReference>
<feature type="region of interest" description="Disordered" evidence="5">
    <location>
        <begin position="1"/>
        <end position="20"/>
    </location>
</feature>
<evidence type="ECO:0000259" key="7">
    <source>
        <dbReference type="Pfam" id="PF08281"/>
    </source>
</evidence>
<dbReference type="SUPFAM" id="SSF88946">
    <property type="entry name" value="Sigma2 domain of RNA polymerase sigma factors"/>
    <property type="match status" value="1"/>
</dbReference>
<dbReference type="GO" id="GO:0006352">
    <property type="term" value="P:DNA-templated transcription initiation"/>
    <property type="evidence" value="ECO:0007669"/>
    <property type="project" value="InterPro"/>
</dbReference>
<dbReference type="EMBL" id="JAGZSV010000044">
    <property type="protein sequence ID" value="MBS6940582.1"/>
    <property type="molecule type" value="Genomic_DNA"/>
</dbReference>
<evidence type="ECO:0000256" key="2">
    <source>
        <dbReference type="ARBA" id="ARBA00023015"/>
    </source>
</evidence>